<comment type="caution">
    <text evidence="11">The sequence shown here is derived from an EMBL/GenBank/DDBJ whole genome shotgun (WGS) entry which is preliminary data.</text>
</comment>
<comment type="subcellular location">
    <subcellularLocation>
        <location evidence="1">Membrane</location>
        <topology evidence="1">Single-pass membrane protein</topology>
    </subcellularLocation>
</comment>
<dbReference type="Pfam" id="PF00364">
    <property type="entry name" value="Biotin_lipoyl"/>
    <property type="match status" value="1"/>
</dbReference>
<dbReference type="InterPro" id="IPR058982">
    <property type="entry name" value="Beta-barrel_AprE"/>
</dbReference>
<gene>
    <name evidence="11" type="ORF">ICL16_16545</name>
</gene>
<dbReference type="PANTHER" id="PTHR30386:SF26">
    <property type="entry name" value="TRANSPORT PROTEIN COMB"/>
    <property type="match status" value="1"/>
</dbReference>
<dbReference type="InterPro" id="IPR050739">
    <property type="entry name" value="MFP"/>
</dbReference>
<feature type="coiled-coil region" evidence="6">
    <location>
        <begin position="131"/>
        <end position="204"/>
    </location>
</feature>
<accession>A0A8J6XIW8</accession>
<dbReference type="EMBL" id="JACXAE010000057">
    <property type="protein sequence ID" value="MBD2773637.1"/>
    <property type="molecule type" value="Genomic_DNA"/>
</dbReference>
<protein>
    <submittedName>
        <fullName evidence="11">HlyD family efflux transporter periplasmic adaptor subunit</fullName>
    </submittedName>
</protein>
<evidence type="ECO:0000259" key="10">
    <source>
        <dbReference type="Pfam" id="PF26002"/>
    </source>
</evidence>
<keyword evidence="5 8" id="KW-0472">Membrane</keyword>
<dbReference type="Gene3D" id="2.40.30.170">
    <property type="match status" value="1"/>
</dbReference>
<reference evidence="11" key="1">
    <citation type="submission" date="2020-09" db="EMBL/GenBank/DDBJ databases">
        <title>Iningainema tapete sp. nov. (Scytonemataceae, Cyanobacteria) from greenhouses in central Florida (USA) produces two types of nodularin with biosynthetic potential for microcystin-LR and anabaenopeptins.</title>
        <authorList>
            <person name="Berthold D.E."/>
            <person name="Lefler F.W."/>
            <person name="Huang I.-S."/>
            <person name="Abdulla H."/>
            <person name="Zimba P.V."/>
            <person name="Laughinghouse H.D. IV."/>
        </authorList>
    </citation>
    <scope>NUCLEOTIDE SEQUENCE</scope>
    <source>
        <strain evidence="11">BLCCT55</strain>
    </source>
</reference>
<keyword evidence="3 8" id="KW-0812">Transmembrane</keyword>
<feature type="coiled-coil region" evidence="6">
    <location>
        <begin position="286"/>
        <end position="345"/>
    </location>
</feature>
<dbReference type="SUPFAM" id="SSF111369">
    <property type="entry name" value="HlyD-like secretion proteins"/>
    <property type="match status" value="1"/>
</dbReference>
<feature type="domain" description="Lipoyl-binding" evidence="9">
    <location>
        <begin position="101"/>
        <end position="139"/>
    </location>
</feature>
<dbReference type="RefSeq" id="WP_190829668.1">
    <property type="nucleotide sequence ID" value="NZ_CAWPPI010000057.1"/>
</dbReference>
<sequence length="510" mass="57392">MPFVSRNSSARAQPSPDDEQNYKPNQTESTNLNPVDTEDTNDWFLGTEELLDALPRPWTRSILYVLIGFAMLVVPWAMLSKIDETGTARGRIEPLGATRKLDSPATGSVTAVKVKEGETVKTGQVLVELESDVLRTELQQAQAKLSGLQSQRQQLNLLKNQVELAIRVQNQQNQAQQSEKLAQIQQAQQNLDTLQTNYYLQKEEKLAQVNQKKLAIDSIKAAYELAQVRYRGAQEKVPRYKKAYQEGVLPQDRLMEIQQSVKENYQNLLQAKSEISRSQSSLKEEQSSYERTIRQANSDIQQAQLRLQEQQRSYKTLIHTGKLSVLKSQEQIKDLQSQITAIQSQIAQTGSMSTSLKLQMQQRVVRSPVDGVIFELPIKKPGQVVQPGQLIASIAPNGSPLVLKAQMPIQHSGFLKVGMPVKIKFDAYPFQDYGVISGNVNWISPDSKISTTTAGNLETFELDITLKQPYIKTENKQTPLTPGQTATADVIIRQRRVIDFLLDPFKKLHQ</sequence>
<evidence type="ECO:0000259" key="9">
    <source>
        <dbReference type="Pfam" id="PF00364"/>
    </source>
</evidence>
<evidence type="ECO:0000256" key="7">
    <source>
        <dbReference type="SAM" id="MobiDB-lite"/>
    </source>
</evidence>
<evidence type="ECO:0000256" key="3">
    <source>
        <dbReference type="ARBA" id="ARBA00022692"/>
    </source>
</evidence>
<feature type="compositionally biased region" description="Polar residues" evidence="7">
    <location>
        <begin position="22"/>
        <end position="34"/>
    </location>
</feature>
<keyword evidence="12" id="KW-1185">Reference proteome</keyword>
<organism evidence="11 12">
    <name type="scientific">Iningainema tapete BLCC-T55</name>
    <dbReference type="NCBI Taxonomy" id="2748662"/>
    <lineage>
        <taxon>Bacteria</taxon>
        <taxon>Bacillati</taxon>
        <taxon>Cyanobacteriota</taxon>
        <taxon>Cyanophyceae</taxon>
        <taxon>Nostocales</taxon>
        <taxon>Scytonemataceae</taxon>
        <taxon>Iningainema tapete</taxon>
    </lineage>
</organism>
<evidence type="ECO:0000313" key="12">
    <source>
        <dbReference type="Proteomes" id="UP000629098"/>
    </source>
</evidence>
<evidence type="ECO:0000313" key="11">
    <source>
        <dbReference type="EMBL" id="MBD2773637.1"/>
    </source>
</evidence>
<keyword evidence="4 8" id="KW-1133">Transmembrane helix</keyword>
<evidence type="ECO:0000256" key="2">
    <source>
        <dbReference type="ARBA" id="ARBA00009477"/>
    </source>
</evidence>
<feature type="transmembrane region" description="Helical" evidence="8">
    <location>
        <begin position="61"/>
        <end position="79"/>
    </location>
</feature>
<keyword evidence="6" id="KW-0175">Coiled coil</keyword>
<feature type="region of interest" description="Disordered" evidence="7">
    <location>
        <begin position="1"/>
        <end position="39"/>
    </location>
</feature>
<dbReference type="Pfam" id="PF26002">
    <property type="entry name" value="Beta-barrel_AprE"/>
    <property type="match status" value="1"/>
</dbReference>
<name>A0A8J6XIW8_9CYAN</name>
<feature type="domain" description="AprE-like beta-barrel" evidence="10">
    <location>
        <begin position="401"/>
        <end position="491"/>
    </location>
</feature>
<comment type="similarity">
    <text evidence="2">Belongs to the membrane fusion protein (MFP) (TC 8.A.1) family.</text>
</comment>
<dbReference type="GO" id="GO:0016020">
    <property type="term" value="C:membrane"/>
    <property type="evidence" value="ECO:0007669"/>
    <property type="project" value="UniProtKB-SubCell"/>
</dbReference>
<evidence type="ECO:0000256" key="6">
    <source>
        <dbReference type="SAM" id="Coils"/>
    </source>
</evidence>
<evidence type="ECO:0000256" key="1">
    <source>
        <dbReference type="ARBA" id="ARBA00004167"/>
    </source>
</evidence>
<dbReference type="PRINTS" id="PR01490">
    <property type="entry name" value="RTXTOXIND"/>
</dbReference>
<dbReference type="PANTHER" id="PTHR30386">
    <property type="entry name" value="MEMBRANE FUSION SUBUNIT OF EMRAB-TOLC MULTIDRUG EFFLUX PUMP"/>
    <property type="match status" value="1"/>
</dbReference>
<dbReference type="Gene3D" id="2.40.50.100">
    <property type="match status" value="1"/>
</dbReference>
<evidence type="ECO:0000256" key="4">
    <source>
        <dbReference type="ARBA" id="ARBA00022989"/>
    </source>
</evidence>
<dbReference type="Proteomes" id="UP000629098">
    <property type="component" value="Unassembled WGS sequence"/>
</dbReference>
<feature type="compositionally biased region" description="Polar residues" evidence="7">
    <location>
        <begin position="1"/>
        <end position="12"/>
    </location>
</feature>
<proteinExistence type="inferred from homology"/>
<evidence type="ECO:0000256" key="8">
    <source>
        <dbReference type="SAM" id="Phobius"/>
    </source>
</evidence>
<dbReference type="AlphaFoldDB" id="A0A8J6XIW8"/>
<dbReference type="InterPro" id="IPR000089">
    <property type="entry name" value="Biotin_lipoyl"/>
</dbReference>
<evidence type="ECO:0000256" key="5">
    <source>
        <dbReference type="ARBA" id="ARBA00023136"/>
    </source>
</evidence>